<feature type="transmembrane region" description="Helical" evidence="9">
    <location>
        <begin position="406"/>
        <end position="427"/>
    </location>
</feature>
<feature type="transmembrane region" description="Helical" evidence="9">
    <location>
        <begin position="433"/>
        <end position="454"/>
    </location>
</feature>
<evidence type="ECO:0000256" key="9">
    <source>
        <dbReference type="SAM" id="Phobius"/>
    </source>
</evidence>
<evidence type="ECO:0000256" key="3">
    <source>
        <dbReference type="ARBA" id="ARBA00022448"/>
    </source>
</evidence>
<evidence type="ECO:0000256" key="2">
    <source>
        <dbReference type="ARBA" id="ARBA00010992"/>
    </source>
</evidence>
<feature type="transmembrane region" description="Helical" evidence="9">
    <location>
        <begin position="307"/>
        <end position="326"/>
    </location>
</feature>
<dbReference type="Gene3D" id="1.20.1250.20">
    <property type="entry name" value="MFS general substrate transporter like domains"/>
    <property type="match status" value="1"/>
</dbReference>
<keyword evidence="3 7" id="KW-0813">Transport</keyword>
<feature type="transmembrane region" description="Helical" evidence="9">
    <location>
        <begin position="20"/>
        <end position="42"/>
    </location>
</feature>
<feature type="transmembrane region" description="Helical" evidence="9">
    <location>
        <begin position="269"/>
        <end position="287"/>
    </location>
</feature>
<evidence type="ECO:0000256" key="7">
    <source>
        <dbReference type="RuleBase" id="RU003346"/>
    </source>
</evidence>
<dbReference type="PANTHER" id="PTHR48022:SF80">
    <property type="entry name" value="SUGAR TRANSPORTER, PUTATIVE (AFU_ORTHOLOGUE AFUA_3G12170)-RELATED"/>
    <property type="match status" value="1"/>
</dbReference>
<evidence type="ECO:0000256" key="5">
    <source>
        <dbReference type="ARBA" id="ARBA00022989"/>
    </source>
</evidence>
<protein>
    <submittedName>
        <fullName evidence="11">MFS sugar transporter</fullName>
    </submittedName>
</protein>
<dbReference type="FunFam" id="1.20.1250.20:FF:000134">
    <property type="entry name" value="MFS sugar transporter protein"/>
    <property type="match status" value="1"/>
</dbReference>
<dbReference type="PROSITE" id="PS50850">
    <property type="entry name" value="MFS"/>
    <property type="match status" value="1"/>
</dbReference>
<dbReference type="NCBIfam" id="TIGR00879">
    <property type="entry name" value="SP"/>
    <property type="match status" value="1"/>
</dbReference>
<feature type="transmembrane region" description="Helical" evidence="9">
    <location>
        <begin position="338"/>
        <end position="358"/>
    </location>
</feature>
<comment type="subcellular location">
    <subcellularLocation>
        <location evidence="1">Membrane</location>
        <topology evidence="1">Multi-pass membrane protein</topology>
    </subcellularLocation>
</comment>
<keyword evidence="6 9" id="KW-0472">Membrane</keyword>
<gene>
    <name evidence="11" type="ORF">NKR23_g10291</name>
</gene>
<dbReference type="GO" id="GO:0005351">
    <property type="term" value="F:carbohydrate:proton symporter activity"/>
    <property type="evidence" value="ECO:0007669"/>
    <property type="project" value="TreeGrafter"/>
</dbReference>
<accession>A0AA38R343</accession>
<feature type="transmembrane region" description="Helical" evidence="9">
    <location>
        <begin position="91"/>
        <end position="111"/>
    </location>
</feature>
<evidence type="ECO:0000313" key="12">
    <source>
        <dbReference type="Proteomes" id="UP001174694"/>
    </source>
</evidence>
<evidence type="ECO:0000256" key="4">
    <source>
        <dbReference type="ARBA" id="ARBA00022692"/>
    </source>
</evidence>
<dbReference type="Proteomes" id="UP001174694">
    <property type="component" value="Unassembled WGS sequence"/>
</dbReference>
<keyword evidence="11" id="KW-0762">Sugar transport</keyword>
<feature type="transmembrane region" description="Helical" evidence="9">
    <location>
        <begin position="364"/>
        <end position="385"/>
    </location>
</feature>
<feature type="transmembrane region" description="Helical" evidence="9">
    <location>
        <begin position="183"/>
        <end position="204"/>
    </location>
</feature>
<comment type="similarity">
    <text evidence="2 7">Belongs to the major facilitator superfamily. Sugar transporter (TC 2.A.1.1) family.</text>
</comment>
<dbReference type="GO" id="GO:0016020">
    <property type="term" value="C:membrane"/>
    <property type="evidence" value="ECO:0007669"/>
    <property type="project" value="UniProtKB-SubCell"/>
</dbReference>
<dbReference type="InterPro" id="IPR036259">
    <property type="entry name" value="MFS_trans_sf"/>
</dbReference>
<proteinExistence type="inferred from homology"/>
<feature type="transmembrane region" description="Helical" evidence="9">
    <location>
        <begin position="151"/>
        <end position="171"/>
    </location>
</feature>
<keyword evidence="5 9" id="KW-1133">Transmembrane helix</keyword>
<feature type="transmembrane region" description="Helical" evidence="9">
    <location>
        <begin position="117"/>
        <end position="139"/>
    </location>
</feature>
<feature type="region of interest" description="Disordered" evidence="8">
    <location>
        <begin position="477"/>
        <end position="499"/>
    </location>
</feature>
<dbReference type="InterPro" id="IPR020846">
    <property type="entry name" value="MFS_dom"/>
</dbReference>
<reference evidence="11" key="1">
    <citation type="submission" date="2022-07" db="EMBL/GenBank/DDBJ databases">
        <title>Fungi with potential for degradation of polypropylene.</title>
        <authorList>
            <person name="Gostincar C."/>
        </authorList>
    </citation>
    <scope>NUCLEOTIDE SEQUENCE</scope>
    <source>
        <strain evidence="11">EXF-13308</strain>
    </source>
</reference>
<feature type="domain" description="Major facilitator superfamily (MFS) profile" evidence="10">
    <location>
        <begin position="20"/>
        <end position="458"/>
    </location>
</feature>
<keyword evidence="4 9" id="KW-0812">Transmembrane</keyword>
<comment type="caution">
    <text evidence="11">The sequence shown here is derived from an EMBL/GenBank/DDBJ whole genome shotgun (WGS) entry which is preliminary data.</text>
</comment>
<evidence type="ECO:0000313" key="11">
    <source>
        <dbReference type="EMBL" id="KAJ9134120.1"/>
    </source>
</evidence>
<dbReference type="EMBL" id="JANBVO010000045">
    <property type="protein sequence ID" value="KAJ9134120.1"/>
    <property type="molecule type" value="Genomic_DNA"/>
</dbReference>
<evidence type="ECO:0000256" key="8">
    <source>
        <dbReference type="SAM" id="MobiDB-lite"/>
    </source>
</evidence>
<dbReference type="PANTHER" id="PTHR48022">
    <property type="entry name" value="PLASTIDIC GLUCOSE TRANSPORTER 4"/>
    <property type="match status" value="1"/>
</dbReference>
<dbReference type="InterPro" id="IPR005828">
    <property type="entry name" value="MFS_sugar_transport-like"/>
</dbReference>
<dbReference type="InterPro" id="IPR003663">
    <property type="entry name" value="Sugar/inositol_transpt"/>
</dbReference>
<evidence type="ECO:0000256" key="1">
    <source>
        <dbReference type="ARBA" id="ARBA00004141"/>
    </source>
</evidence>
<keyword evidence="12" id="KW-1185">Reference proteome</keyword>
<name>A0AA38R343_9PEZI</name>
<organism evidence="11 12">
    <name type="scientific">Pleurostoma richardsiae</name>
    <dbReference type="NCBI Taxonomy" id="41990"/>
    <lineage>
        <taxon>Eukaryota</taxon>
        <taxon>Fungi</taxon>
        <taxon>Dikarya</taxon>
        <taxon>Ascomycota</taxon>
        <taxon>Pezizomycotina</taxon>
        <taxon>Sordariomycetes</taxon>
        <taxon>Sordariomycetidae</taxon>
        <taxon>Calosphaeriales</taxon>
        <taxon>Pleurostomataceae</taxon>
        <taxon>Pleurostoma</taxon>
    </lineage>
</organism>
<dbReference type="SUPFAM" id="SSF103473">
    <property type="entry name" value="MFS general substrate transporter"/>
    <property type="match status" value="1"/>
</dbReference>
<sequence length="499" mass="54651">MGSVKPQRGHHGNTKNALLASIGISMGGLLYGLDSGIIATTISQSSFKQYMYGGPKGDPALTGGIVSSYYAGSCIGGLQSGWLMDRWSRRYTVLMGAIVSIVGAALQAAAVNPGMIISGRILSGWSTGVLYSVTPVYLAEISPPENRGFLVGLKGLTNAIGFFLANWIGYAGSFAHGNAQWRIPLAMQAPPAAALGLLVVFMPFSPRWLVRQERHEDALAVLQRLHGARGDEFVQRQYTEIRDQLALEADIRKRSSLRVLFTPRYGRRLFLACLIVNMTKLSGSQIIQNYQSLMYAALGFKGQTVLLIAGCYGTMGVLGQIVNLAWVSDNWPRRRTMCVGCIVLAATLAVLTALSKFYPDDHNLAGSSAGVAFIFIFSFLYALFFNSTNWVLVSEIFPLHLRGTGVGFAIFTQAVTAIWLTQVSPIAFDSLKWRFYFIFIGTNIVAGLIYYFFLPETNQLTLEQVAAVFGDAAVEPKDTKDIDDKDHDEPETIEFRDKK</sequence>
<evidence type="ECO:0000256" key="6">
    <source>
        <dbReference type="ARBA" id="ARBA00023136"/>
    </source>
</evidence>
<dbReference type="Pfam" id="PF00083">
    <property type="entry name" value="Sugar_tr"/>
    <property type="match status" value="1"/>
</dbReference>
<dbReference type="AlphaFoldDB" id="A0AA38R343"/>
<dbReference type="PRINTS" id="PR00171">
    <property type="entry name" value="SUGRTRNSPORT"/>
</dbReference>
<evidence type="ECO:0000259" key="10">
    <source>
        <dbReference type="PROSITE" id="PS50850"/>
    </source>
</evidence>
<dbReference type="InterPro" id="IPR050360">
    <property type="entry name" value="MFS_Sugar_Transporters"/>
</dbReference>